<dbReference type="RefSeq" id="WP_008846284.1">
    <property type="nucleotide sequence ID" value="NZ_BAEN01000076.1"/>
</dbReference>
<dbReference type="Pfam" id="PF14200">
    <property type="entry name" value="RicinB_lectin_2"/>
    <property type="match status" value="3"/>
</dbReference>
<evidence type="ECO:0000256" key="4">
    <source>
        <dbReference type="ARBA" id="ARBA00023295"/>
    </source>
</evidence>
<evidence type="ECO:0000259" key="6">
    <source>
        <dbReference type="Pfam" id="PF14200"/>
    </source>
</evidence>
<organism evidence="7 8">
    <name type="scientific">Aliiglaciecola lipolytica E3</name>
    <dbReference type="NCBI Taxonomy" id="1127673"/>
    <lineage>
        <taxon>Bacteria</taxon>
        <taxon>Pseudomonadati</taxon>
        <taxon>Pseudomonadota</taxon>
        <taxon>Gammaproteobacteria</taxon>
        <taxon>Alteromonadales</taxon>
        <taxon>Alteromonadaceae</taxon>
        <taxon>Aliiglaciecola</taxon>
    </lineage>
</organism>
<keyword evidence="4" id="KW-0326">Glycosidase</keyword>
<accession>K6YE92</accession>
<evidence type="ECO:0000313" key="8">
    <source>
        <dbReference type="Proteomes" id="UP000006334"/>
    </source>
</evidence>
<dbReference type="InterPro" id="IPR000772">
    <property type="entry name" value="Ricin_B_lectin"/>
</dbReference>
<keyword evidence="8" id="KW-1185">Reference proteome</keyword>
<evidence type="ECO:0000313" key="7">
    <source>
        <dbReference type="EMBL" id="GAC16482.1"/>
    </source>
</evidence>
<dbReference type="PROSITE" id="PS50231">
    <property type="entry name" value="RICIN_B_LECTIN"/>
    <property type="match status" value="1"/>
</dbReference>
<keyword evidence="3 7" id="KW-0378">Hydrolase</keyword>
<keyword evidence="2 5" id="KW-0732">Signal</keyword>
<dbReference type="CDD" id="cd18820">
    <property type="entry name" value="GH43_LbAraf43-like"/>
    <property type="match status" value="1"/>
</dbReference>
<dbReference type="Gene3D" id="2.80.10.50">
    <property type="match status" value="2"/>
</dbReference>
<dbReference type="AlphaFoldDB" id="K6YE92"/>
<dbReference type="GO" id="GO:0004553">
    <property type="term" value="F:hydrolase activity, hydrolyzing O-glycosyl compounds"/>
    <property type="evidence" value="ECO:0007669"/>
    <property type="project" value="InterPro"/>
</dbReference>
<dbReference type="STRING" id="1127673.GLIP_3871"/>
<name>K6YE92_9ALTE</name>
<feature type="signal peptide" evidence="5">
    <location>
        <begin position="1"/>
        <end position="28"/>
    </location>
</feature>
<feature type="chain" id="PRO_5003897207" evidence="5">
    <location>
        <begin position="29"/>
        <end position="642"/>
    </location>
</feature>
<dbReference type="GO" id="GO:0005975">
    <property type="term" value="P:carbohydrate metabolic process"/>
    <property type="evidence" value="ECO:0007669"/>
    <property type="project" value="InterPro"/>
</dbReference>
<gene>
    <name evidence="7" type="ORF">GLIP_3871</name>
</gene>
<dbReference type="PROSITE" id="PS51257">
    <property type="entry name" value="PROKAR_LIPOPROTEIN"/>
    <property type="match status" value="1"/>
</dbReference>
<dbReference type="CDD" id="cd00161">
    <property type="entry name" value="beta-trefoil_Ricin-like"/>
    <property type="match status" value="1"/>
</dbReference>
<dbReference type="eggNOG" id="COG3940">
    <property type="taxonomic scope" value="Bacteria"/>
</dbReference>
<reference evidence="7 8" key="1">
    <citation type="journal article" date="2017" name="Antonie Van Leeuwenhoek">
        <title>Rhizobium rhizosphaerae sp. nov., a novel species isolated from rice rhizosphere.</title>
        <authorList>
            <person name="Zhao J.J."/>
            <person name="Zhang J."/>
            <person name="Zhang R.J."/>
            <person name="Zhang C.W."/>
            <person name="Yin H.Q."/>
            <person name="Zhang X.X."/>
        </authorList>
    </citation>
    <scope>NUCLEOTIDE SEQUENCE [LARGE SCALE GENOMIC DNA]</scope>
    <source>
        <strain evidence="7 8">E3</strain>
    </source>
</reference>
<dbReference type="Gene3D" id="2.115.10.20">
    <property type="entry name" value="Glycosyl hydrolase domain, family 43"/>
    <property type="match status" value="1"/>
</dbReference>
<comment type="caution">
    <text evidence="7">The sequence shown here is derived from an EMBL/GenBank/DDBJ whole genome shotgun (WGS) entry which is preliminary data.</text>
</comment>
<feature type="domain" description="Ricin B lectin" evidence="6">
    <location>
        <begin position="539"/>
        <end position="625"/>
    </location>
</feature>
<feature type="domain" description="Ricin B lectin" evidence="6">
    <location>
        <begin position="366"/>
        <end position="439"/>
    </location>
</feature>
<evidence type="ECO:0000256" key="1">
    <source>
        <dbReference type="ARBA" id="ARBA00009865"/>
    </source>
</evidence>
<dbReference type="EMBL" id="BAEN01000076">
    <property type="protein sequence ID" value="GAC16482.1"/>
    <property type="molecule type" value="Genomic_DNA"/>
</dbReference>
<dbReference type="Proteomes" id="UP000006334">
    <property type="component" value="Unassembled WGS sequence"/>
</dbReference>
<dbReference type="InterPro" id="IPR006710">
    <property type="entry name" value="Glyco_hydro_43"/>
</dbReference>
<comment type="similarity">
    <text evidence="1">Belongs to the glycosyl hydrolase 43 family.</text>
</comment>
<dbReference type="SUPFAM" id="SSF50370">
    <property type="entry name" value="Ricin B-like lectins"/>
    <property type="match status" value="2"/>
</dbReference>
<dbReference type="InterPro" id="IPR035992">
    <property type="entry name" value="Ricin_B-like_lectins"/>
</dbReference>
<proteinExistence type="inferred from homology"/>
<dbReference type="Pfam" id="PF04616">
    <property type="entry name" value="Glyco_hydro_43"/>
    <property type="match status" value="1"/>
</dbReference>
<evidence type="ECO:0000256" key="5">
    <source>
        <dbReference type="SAM" id="SignalP"/>
    </source>
</evidence>
<evidence type="ECO:0000256" key="3">
    <source>
        <dbReference type="ARBA" id="ARBA00022801"/>
    </source>
</evidence>
<dbReference type="OrthoDB" id="177947at2"/>
<dbReference type="PANTHER" id="PTHR43817:SF1">
    <property type="entry name" value="HYDROLASE, FAMILY 43, PUTATIVE (AFU_ORTHOLOGUE AFUA_3G01660)-RELATED"/>
    <property type="match status" value="1"/>
</dbReference>
<feature type="domain" description="Ricin B lectin" evidence="6">
    <location>
        <begin position="448"/>
        <end position="531"/>
    </location>
</feature>
<evidence type="ECO:0000256" key="2">
    <source>
        <dbReference type="ARBA" id="ARBA00022729"/>
    </source>
</evidence>
<dbReference type="PANTHER" id="PTHR43817">
    <property type="entry name" value="GLYCOSYL HYDROLASE"/>
    <property type="match status" value="1"/>
</dbReference>
<dbReference type="SUPFAM" id="SSF75005">
    <property type="entry name" value="Arabinanase/levansucrase/invertase"/>
    <property type="match status" value="1"/>
</dbReference>
<sequence length="642" mass="70941">MHVTSKKLLKYAALAGFLSLFLSGCQISDNEKSVLEANVEKATQSSGTFTNPLFPNGADPWLEYWDGNYYLTTTTWTSELVMRKSPTLAGLANATPVNVWSATDPERCCNFWAFEFHRIKGPDGFRWYMMYTAGRDGTLDYQHLNVLESAGDDPMGPYQYKGALMPDVWNIDGNYLSFNGKLYVIYSQWQGDQQLNIIAEMENPWKLKEGVPHTILTRPEFDWEISGRKVTEGAEILQRNGRTFMTYSASFCNTPDYKLGLLELVGNDPLNIEHWQKSSEPVFSRTESVFGPGHNGFFTSPDGTEDWLVYHGNDSVEHGCSATRSLRAQKFTWDQDGKPNFGEPITPGVVVAPPSGENGPLVTRIQGQRYNLVNATSNLCLDIAANPEDSRAVQRACSGTNGQWILDSTTDGFVRLANREDSKFLEVQGCSTADNARVQSSAWRNNYCQQWNVESGVDGNVTITNRFSGKSLALAGCSSAENQAVLQQDSTSACNQWQLNPVGKVVLLSQQSGKAVSLAEDKVVEGQNVEQSAFDYLGSQNWYFQPTDTGYMALKPSMNAELCVGVTNNAMVPGANLKLVSCEQKTAQWRLSPVDGGGLMLINRYTRQAMGVSDCGLADGTNIAQQPNLATRCQIFHLREPG</sequence>
<dbReference type="InterPro" id="IPR023296">
    <property type="entry name" value="Glyco_hydro_beta-prop_sf"/>
</dbReference>
<protein>
    <submittedName>
        <fullName evidence="7">Glycoside hydrolase family 43</fullName>
    </submittedName>
</protein>